<keyword evidence="2" id="KW-0812">Transmembrane</keyword>
<reference evidence="3 4" key="1">
    <citation type="submission" date="2016-02" db="EMBL/GenBank/DDBJ databases">
        <title>Genome analysis of coral dinoflagellate symbionts highlights evolutionary adaptations to a symbiotic lifestyle.</title>
        <authorList>
            <person name="Aranda M."/>
            <person name="Li Y."/>
            <person name="Liew Y.J."/>
            <person name="Baumgarten S."/>
            <person name="Simakov O."/>
            <person name="Wilson M."/>
            <person name="Piel J."/>
            <person name="Ashoor H."/>
            <person name="Bougouffa S."/>
            <person name="Bajic V.B."/>
            <person name="Ryu T."/>
            <person name="Ravasi T."/>
            <person name="Bayer T."/>
            <person name="Micklem G."/>
            <person name="Kim H."/>
            <person name="Bhak J."/>
            <person name="Lajeunesse T.C."/>
            <person name="Voolstra C.R."/>
        </authorList>
    </citation>
    <scope>NUCLEOTIDE SEQUENCE [LARGE SCALE GENOMIC DNA]</scope>
    <source>
        <strain evidence="3 4">CCMP2467</strain>
    </source>
</reference>
<evidence type="ECO:0000256" key="1">
    <source>
        <dbReference type="SAM" id="MobiDB-lite"/>
    </source>
</evidence>
<dbReference type="OrthoDB" id="428657at2759"/>
<evidence type="ECO:0000256" key="2">
    <source>
        <dbReference type="SAM" id="Phobius"/>
    </source>
</evidence>
<proteinExistence type="predicted"/>
<keyword evidence="4" id="KW-1185">Reference proteome</keyword>
<feature type="region of interest" description="Disordered" evidence="1">
    <location>
        <begin position="1"/>
        <end position="33"/>
    </location>
</feature>
<comment type="caution">
    <text evidence="3">The sequence shown here is derived from an EMBL/GenBank/DDBJ whole genome shotgun (WGS) entry which is preliminary data.</text>
</comment>
<evidence type="ECO:0000313" key="4">
    <source>
        <dbReference type="Proteomes" id="UP000186817"/>
    </source>
</evidence>
<dbReference type="Proteomes" id="UP000186817">
    <property type="component" value="Unassembled WGS sequence"/>
</dbReference>
<keyword evidence="2" id="KW-0472">Membrane</keyword>
<dbReference type="EMBL" id="LSRX01000056">
    <property type="protein sequence ID" value="OLQ11598.1"/>
    <property type="molecule type" value="Genomic_DNA"/>
</dbReference>
<keyword evidence="2" id="KW-1133">Transmembrane helix</keyword>
<dbReference type="AlphaFoldDB" id="A0A1Q9EVX6"/>
<feature type="transmembrane region" description="Helical" evidence="2">
    <location>
        <begin position="850"/>
        <end position="868"/>
    </location>
</feature>
<accession>A0A1Q9EVX6</accession>
<organism evidence="3 4">
    <name type="scientific">Symbiodinium microadriaticum</name>
    <name type="common">Dinoflagellate</name>
    <name type="synonym">Zooxanthella microadriatica</name>
    <dbReference type="NCBI Taxonomy" id="2951"/>
    <lineage>
        <taxon>Eukaryota</taxon>
        <taxon>Sar</taxon>
        <taxon>Alveolata</taxon>
        <taxon>Dinophyceae</taxon>
        <taxon>Suessiales</taxon>
        <taxon>Symbiodiniaceae</taxon>
        <taxon>Symbiodinium</taxon>
    </lineage>
</organism>
<gene>
    <name evidence="3" type="ORF">AK812_SmicGene4539</name>
</gene>
<evidence type="ECO:0000313" key="3">
    <source>
        <dbReference type="EMBL" id="OLQ11598.1"/>
    </source>
</evidence>
<protein>
    <submittedName>
        <fullName evidence="3">Uncharacterized protein</fullName>
    </submittedName>
</protein>
<name>A0A1Q9EVX6_SYMMI</name>
<sequence>MKRDSTEMTFPGSDDRDGSSQYPTSPKRTPPPDGIMKIWVDNLPDEGGCASAAFYVAANGIVDDLKLAITTRLSNPRFGLYKKQFRLTQGGQHKQYFEKLSNLNSDVPLKFQWPDYSTYCYKPPREYRHDVKEVKDVKEEDAKKLAFDWIRGGPRRACQYAPKLHTIWHKDATVASHPVCTYHKDFVQEKGLLLFSSLLSNPVSSQPCIDDAKLAVSMDLFLYANKKFAWLAWRTLDTTIYKRLELNAPLDEEGVIPQGVVGTLIKLPEPSDGFKEIPITTSPVRVVRAAIDLVELWETRLWVRLQVSFQVLGFWASATMCSTLVVETLVPSSSEHPADTSWYCFSSFVAATVVLIWLEVRLSLCCEQGRKLCYTRTFGKALALSCLEKYDVYSDLNFVSVASKHRAEPWIWKISFGIVVVGVGVMQLLPSLLFLSSCLSSDVGQLVGSLYVSVNFSFMTRFSGMHLLMQSISSCDGLPQAVFRPRGPDEDGHEEEMEEGPEYAHVVRVTSPAPTATADCHLPQQYCDVPHWDDASSNELQRRKDLARVKRFVGVVRFACEDLLQGVMQLFFLAARWQDLEMFEKVQVIASVLFGMATSALGPFMETRELVALSDKLRRHDAWLACGGAICNDIRKVQEENGGRGYVRNLRLDKPMRIVESGKVDQPAEVLHNGTRVRPGEVIAGKVDIAPQSISPSAITQLILVVGDAGGGIVRLEGLYDRCPGRNPGVHEHRFEIKAPDKPGTYMIAWVQRMEYSMATAMQNVKAVSADNIQGYVFVVADKVGVANMPSSRSSEHAFLCKFCLGNVVKQLGNAQLSRAAFPKKQRLDPIVQQVMQIVAPARFLDGSRVVFAVFLLFVSGAGLFIFGEFHKMCVITEAKKLGMFADIMDKDISLEC</sequence>